<protein>
    <recommendedName>
        <fullName evidence="6">Carbohydrate kinase PfkB domain-containing protein</fullName>
    </recommendedName>
</protein>
<dbReference type="GO" id="GO:0008865">
    <property type="term" value="F:fructokinase activity"/>
    <property type="evidence" value="ECO:0007669"/>
    <property type="project" value="TreeGrafter"/>
</dbReference>
<dbReference type="InterPro" id="IPR023314">
    <property type="entry name" value="Myo_inos_IolC-like_sf"/>
</dbReference>
<name>A0A7J7H8H0_CAMSI</name>
<keyword evidence="3" id="KW-0547">Nucleotide-binding</keyword>
<evidence type="ECO:0000256" key="2">
    <source>
        <dbReference type="ARBA" id="ARBA00022679"/>
    </source>
</evidence>
<evidence type="ECO:0000313" key="7">
    <source>
        <dbReference type="EMBL" id="KAF5948048.1"/>
    </source>
</evidence>
<dbReference type="InterPro" id="IPR050306">
    <property type="entry name" value="PfkB_Carbo_kinase"/>
</dbReference>
<reference evidence="7 8" key="2">
    <citation type="submission" date="2020-07" db="EMBL/GenBank/DDBJ databases">
        <title>Genome assembly of wild tea tree DASZ reveals pedigree and selection history of tea varieties.</title>
        <authorList>
            <person name="Zhang W."/>
        </authorList>
    </citation>
    <scope>NUCLEOTIDE SEQUENCE [LARGE SCALE GENOMIC DNA]</scope>
    <source>
        <strain evidence="8">cv. G240</strain>
        <tissue evidence="7">Leaf</tissue>
    </source>
</reference>
<sequence length="200" mass="21991">MAAIPTSDGTNGRRSFTGQSTCFKKKKALCGALANVAVCIARLGGSSTFIGKVGEDEFGHVLATILKQNKVNNFGMRFEPNARTALTFVTLRADGKDFPLWSAHLDALAIAKKSGCLLSYDPNLRLLLWPSEDAARNACSPDVSKYGSRTLKRGYVDSSEFLKIFIGYEPKDSLWSVVQIWPKCCHSSNWKFRFVSVIGE</sequence>
<evidence type="ECO:0000256" key="3">
    <source>
        <dbReference type="ARBA" id="ARBA00022741"/>
    </source>
</evidence>
<comment type="caution">
    <text evidence="7">The sequence shown here is derived from an EMBL/GenBank/DDBJ whole genome shotgun (WGS) entry which is preliminary data.</text>
</comment>
<dbReference type="Gene3D" id="2.20.150.10">
    <property type="entry name" value="putative 5-dehydro-2- deoxygluconokinase"/>
    <property type="match status" value="1"/>
</dbReference>
<dbReference type="Proteomes" id="UP000593564">
    <property type="component" value="Unassembled WGS sequence"/>
</dbReference>
<dbReference type="InterPro" id="IPR011611">
    <property type="entry name" value="PfkB_dom"/>
</dbReference>
<dbReference type="PANTHER" id="PTHR43085">
    <property type="entry name" value="HEXOKINASE FAMILY MEMBER"/>
    <property type="match status" value="1"/>
</dbReference>
<comment type="similarity">
    <text evidence="1">Belongs to the carbohydrate kinase PfkB family.</text>
</comment>
<dbReference type="GO" id="GO:0005524">
    <property type="term" value="F:ATP binding"/>
    <property type="evidence" value="ECO:0007669"/>
    <property type="project" value="UniProtKB-KW"/>
</dbReference>
<keyword evidence="5" id="KW-0067">ATP-binding</keyword>
<proteinExistence type="inferred from homology"/>
<dbReference type="Gene3D" id="3.40.1190.30">
    <property type="match status" value="1"/>
</dbReference>
<evidence type="ECO:0000313" key="8">
    <source>
        <dbReference type="Proteomes" id="UP000593564"/>
    </source>
</evidence>
<reference evidence="8" key="1">
    <citation type="journal article" date="2020" name="Nat. Commun.">
        <title>Genome assembly of wild tea tree DASZ reveals pedigree and selection history of tea varieties.</title>
        <authorList>
            <person name="Zhang W."/>
            <person name="Zhang Y."/>
            <person name="Qiu H."/>
            <person name="Guo Y."/>
            <person name="Wan H."/>
            <person name="Zhang X."/>
            <person name="Scossa F."/>
            <person name="Alseekh S."/>
            <person name="Zhang Q."/>
            <person name="Wang P."/>
            <person name="Xu L."/>
            <person name="Schmidt M.H."/>
            <person name="Jia X."/>
            <person name="Li D."/>
            <person name="Zhu A."/>
            <person name="Guo F."/>
            <person name="Chen W."/>
            <person name="Ni D."/>
            <person name="Usadel B."/>
            <person name="Fernie A.R."/>
            <person name="Wen W."/>
        </authorList>
    </citation>
    <scope>NUCLEOTIDE SEQUENCE [LARGE SCALE GENOMIC DNA]</scope>
    <source>
        <strain evidence="8">cv. G240</strain>
    </source>
</reference>
<dbReference type="AlphaFoldDB" id="A0A7J7H8H0"/>
<feature type="domain" description="Carbohydrate kinase PfkB" evidence="6">
    <location>
        <begin position="25"/>
        <end position="95"/>
    </location>
</feature>
<evidence type="ECO:0000256" key="4">
    <source>
        <dbReference type="ARBA" id="ARBA00022777"/>
    </source>
</evidence>
<dbReference type="InterPro" id="IPR029056">
    <property type="entry name" value="Ribokinase-like"/>
</dbReference>
<evidence type="ECO:0000256" key="5">
    <source>
        <dbReference type="ARBA" id="ARBA00022840"/>
    </source>
</evidence>
<dbReference type="PANTHER" id="PTHR43085:SF1">
    <property type="entry name" value="PSEUDOURIDINE KINASE-RELATED"/>
    <property type="match status" value="1"/>
</dbReference>
<accession>A0A7J7H8H0</accession>
<dbReference type="EMBL" id="JACBKZ010000006">
    <property type="protein sequence ID" value="KAF5948048.1"/>
    <property type="molecule type" value="Genomic_DNA"/>
</dbReference>
<evidence type="ECO:0000256" key="1">
    <source>
        <dbReference type="ARBA" id="ARBA00010688"/>
    </source>
</evidence>
<keyword evidence="4" id="KW-0418">Kinase</keyword>
<organism evidence="7 8">
    <name type="scientific">Camellia sinensis</name>
    <name type="common">Tea plant</name>
    <name type="synonym">Thea sinensis</name>
    <dbReference type="NCBI Taxonomy" id="4442"/>
    <lineage>
        <taxon>Eukaryota</taxon>
        <taxon>Viridiplantae</taxon>
        <taxon>Streptophyta</taxon>
        <taxon>Embryophyta</taxon>
        <taxon>Tracheophyta</taxon>
        <taxon>Spermatophyta</taxon>
        <taxon>Magnoliopsida</taxon>
        <taxon>eudicotyledons</taxon>
        <taxon>Gunneridae</taxon>
        <taxon>Pentapetalae</taxon>
        <taxon>asterids</taxon>
        <taxon>Ericales</taxon>
        <taxon>Theaceae</taxon>
        <taxon>Camellia</taxon>
    </lineage>
</organism>
<dbReference type="Gene3D" id="3.40.1190.20">
    <property type="match status" value="1"/>
</dbReference>
<keyword evidence="2" id="KW-0808">Transferase</keyword>
<dbReference type="GO" id="GO:0006000">
    <property type="term" value="P:fructose metabolic process"/>
    <property type="evidence" value="ECO:0007669"/>
    <property type="project" value="TreeGrafter"/>
</dbReference>
<gene>
    <name evidence="7" type="ORF">HYC85_014005</name>
</gene>
<dbReference type="GO" id="GO:0005829">
    <property type="term" value="C:cytosol"/>
    <property type="evidence" value="ECO:0007669"/>
    <property type="project" value="TreeGrafter"/>
</dbReference>
<dbReference type="SUPFAM" id="SSF53613">
    <property type="entry name" value="Ribokinase-like"/>
    <property type="match status" value="1"/>
</dbReference>
<evidence type="ECO:0000259" key="6">
    <source>
        <dbReference type="Pfam" id="PF00294"/>
    </source>
</evidence>
<keyword evidence="8" id="KW-1185">Reference proteome</keyword>
<dbReference type="Pfam" id="PF00294">
    <property type="entry name" value="PfkB"/>
    <property type="match status" value="1"/>
</dbReference>